<sequence length="287" mass="33251">MRLGLVQKGNYKTLEFADLSGYMLEVNGYVYNFTNIINTTRRRVKELWQFDCPADLIQNRLHFGEEQFMNRYMRGEHYGAFNRSVGAYVGLGLLPEEETYNLVIHEIAHEMHYRDGNYNRADEILRELIAIMAESEYGIRQFPYEPHYTSQQLLIQLMELPGFGKLSFLERWKIVGGVVDITGISYLINRYLDERDGGQLRAWIARCCPSEEHARTILNALASTTAYYALFNRQLVMKRVQLIQGWNVLNGQEVAAISRALMTLKNLDRNNPGESLSNLINQAFNNF</sequence>
<accession>A0A8T7LYP2</accession>
<dbReference type="Proteomes" id="UP001431572">
    <property type="component" value="Chromosome 1"/>
</dbReference>
<reference evidence="2" key="2">
    <citation type="journal article" date="2024" name="Nature">
        <title>Anoxygenic phototroph of the Chloroflexota uses a type I reaction centre.</title>
        <authorList>
            <person name="Tsuji J.M."/>
            <person name="Shaw N.A."/>
            <person name="Nagashima S."/>
            <person name="Venkiteswaran J.J."/>
            <person name="Schiff S.L."/>
            <person name="Watanabe T."/>
            <person name="Fukui M."/>
            <person name="Hanada S."/>
            <person name="Tank M."/>
            <person name="Neufeld J.D."/>
        </authorList>
    </citation>
    <scope>NUCLEOTIDE SEQUENCE</scope>
    <source>
        <strain evidence="2">L227-S17</strain>
    </source>
</reference>
<evidence type="ECO:0000313" key="2">
    <source>
        <dbReference type="EMBL" id="WJW66383.1"/>
    </source>
</evidence>
<evidence type="ECO:0000313" key="3">
    <source>
        <dbReference type="Proteomes" id="UP000521676"/>
    </source>
</evidence>
<dbReference type="Proteomes" id="UP000521676">
    <property type="component" value="Unassembled WGS sequence"/>
</dbReference>
<name>A0A8T7LYP2_9CHLR</name>
<evidence type="ECO:0000313" key="4">
    <source>
        <dbReference type="Proteomes" id="UP001431572"/>
    </source>
</evidence>
<dbReference type="EMBL" id="JACATZ010000001">
    <property type="protein sequence ID" value="NWJ44490.1"/>
    <property type="molecule type" value="Genomic_DNA"/>
</dbReference>
<keyword evidence="4" id="KW-1185">Reference proteome</keyword>
<organism evidence="1 3">
    <name type="scientific">Candidatus Chlorohelix allophototropha</name>
    <dbReference type="NCBI Taxonomy" id="3003348"/>
    <lineage>
        <taxon>Bacteria</taxon>
        <taxon>Bacillati</taxon>
        <taxon>Chloroflexota</taxon>
        <taxon>Chloroflexia</taxon>
        <taxon>Candidatus Chloroheliales</taxon>
        <taxon>Candidatus Chloroheliaceae</taxon>
        <taxon>Candidatus Chlorohelix</taxon>
    </lineage>
</organism>
<proteinExistence type="predicted"/>
<evidence type="ECO:0000313" key="1">
    <source>
        <dbReference type="EMBL" id="NWJ44490.1"/>
    </source>
</evidence>
<dbReference type="EMBL" id="CP128399">
    <property type="protein sequence ID" value="WJW66383.1"/>
    <property type="molecule type" value="Genomic_DNA"/>
</dbReference>
<protein>
    <submittedName>
        <fullName evidence="1">Uncharacterized protein</fullName>
    </submittedName>
</protein>
<dbReference type="AlphaFoldDB" id="A0A8T7LYP2"/>
<dbReference type="RefSeq" id="WP_341468267.1">
    <property type="nucleotide sequence ID" value="NZ_CP128399.1"/>
</dbReference>
<gene>
    <name evidence="1" type="ORF">HXX08_01290</name>
    <name evidence="2" type="ORF">OZ401_002179</name>
</gene>
<reference evidence="1 3" key="1">
    <citation type="submission" date="2020-06" db="EMBL/GenBank/DDBJ databases">
        <title>Anoxygenic phototrophic Chloroflexota member uses a Type I reaction center.</title>
        <authorList>
            <person name="Tsuji J.M."/>
            <person name="Shaw N.A."/>
            <person name="Nagashima S."/>
            <person name="Venkiteswaran J."/>
            <person name="Schiff S.L."/>
            <person name="Hanada S."/>
            <person name="Tank M."/>
            <person name="Neufeld J.D."/>
        </authorList>
    </citation>
    <scope>NUCLEOTIDE SEQUENCE [LARGE SCALE GENOMIC DNA]</scope>
    <source>
        <strain evidence="1">L227-S17</strain>
    </source>
</reference>